<dbReference type="Gene3D" id="3.40.50.10490">
    <property type="entry name" value="Glucose-6-phosphate isomerase like protein, domain 1"/>
    <property type="match status" value="1"/>
</dbReference>
<dbReference type="PANTHER" id="PTHR30390:SF8">
    <property type="entry name" value="SUGAR ISOMERASE (SIS)"/>
    <property type="match status" value="1"/>
</dbReference>
<dbReference type="InterPro" id="IPR001347">
    <property type="entry name" value="SIS_dom"/>
</dbReference>
<organism evidence="2 3">
    <name type="scientific">Mucilaginibacter segetis</name>
    <dbReference type="NCBI Taxonomy" id="2793071"/>
    <lineage>
        <taxon>Bacteria</taxon>
        <taxon>Pseudomonadati</taxon>
        <taxon>Bacteroidota</taxon>
        <taxon>Sphingobacteriia</taxon>
        <taxon>Sphingobacteriales</taxon>
        <taxon>Sphingobacteriaceae</taxon>
        <taxon>Mucilaginibacter</taxon>
    </lineage>
</organism>
<dbReference type="AlphaFoldDB" id="A0A934UP98"/>
<proteinExistence type="predicted"/>
<dbReference type="InterPro" id="IPR035461">
    <property type="entry name" value="GmhA/DiaA"/>
</dbReference>
<keyword evidence="3" id="KW-1185">Reference proteome</keyword>
<dbReference type="InterPro" id="IPR050099">
    <property type="entry name" value="SIS_GmhA/DiaA_subfam"/>
</dbReference>
<evidence type="ECO:0000259" key="1">
    <source>
        <dbReference type="PROSITE" id="PS51464"/>
    </source>
</evidence>
<dbReference type="GO" id="GO:0097367">
    <property type="term" value="F:carbohydrate derivative binding"/>
    <property type="evidence" value="ECO:0007669"/>
    <property type="project" value="InterPro"/>
</dbReference>
<dbReference type="RefSeq" id="WP_200067234.1">
    <property type="nucleotide sequence ID" value="NZ_JAEHFW010000003.1"/>
</dbReference>
<sequence length="201" mass="22193">MERTDLLKDYLQDYVGRLTDILNKIDPEKLGQVVTTFIDAFKSGNTIYVVGNGGSAATASHMQADFRFFVRYFSKFRPKIVALTDNMPMITAIGNDNNFEDVFVEQMRGQFVAGDVLIAISASGNSPNLVKAAEYANELGGKTIAFVGFLGGKLNEISTVPLYTPNPKGDYGPIEDVHMILNHIIVNYLSKDEEFLAIPEK</sequence>
<accession>A0A934UP98</accession>
<protein>
    <submittedName>
        <fullName evidence="2">SIS domain-containing protein</fullName>
    </submittedName>
</protein>
<dbReference type="SUPFAM" id="SSF53697">
    <property type="entry name" value="SIS domain"/>
    <property type="match status" value="1"/>
</dbReference>
<dbReference type="Proteomes" id="UP000613193">
    <property type="component" value="Unassembled WGS sequence"/>
</dbReference>
<name>A0A934UP98_9SPHI</name>
<dbReference type="EMBL" id="JAEHFW010000003">
    <property type="protein sequence ID" value="MBK0380691.1"/>
    <property type="molecule type" value="Genomic_DNA"/>
</dbReference>
<evidence type="ECO:0000313" key="2">
    <source>
        <dbReference type="EMBL" id="MBK0380691.1"/>
    </source>
</evidence>
<dbReference type="PROSITE" id="PS51464">
    <property type="entry name" value="SIS"/>
    <property type="match status" value="1"/>
</dbReference>
<dbReference type="GO" id="GO:1901135">
    <property type="term" value="P:carbohydrate derivative metabolic process"/>
    <property type="evidence" value="ECO:0007669"/>
    <property type="project" value="InterPro"/>
</dbReference>
<comment type="caution">
    <text evidence="2">The sequence shown here is derived from an EMBL/GenBank/DDBJ whole genome shotgun (WGS) entry which is preliminary data.</text>
</comment>
<evidence type="ECO:0000313" key="3">
    <source>
        <dbReference type="Proteomes" id="UP000613193"/>
    </source>
</evidence>
<gene>
    <name evidence="2" type="ORF">I5M19_15310</name>
</gene>
<dbReference type="Pfam" id="PF13580">
    <property type="entry name" value="SIS_2"/>
    <property type="match status" value="1"/>
</dbReference>
<dbReference type="InterPro" id="IPR046348">
    <property type="entry name" value="SIS_dom_sf"/>
</dbReference>
<dbReference type="PANTHER" id="PTHR30390">
    <property type="entry name" value="SEDOHEPTULOSE 7-PHOSPHATE ISOMERASE / DNAA INITIATOR-ASSOCIATING FACTOR FOR REPLICATION INITIATION"/>
    <property type="match status" value="1"/>
</dbReference>
<feature type="domain" description="SIS" evidence="1">
    <location>
        <begin position="37"/>
        <end position="195"/>
    </location>
</feature>
<reference evidence="2" key="1">
    <citation type="submission" date="2020-12" db="EMBL/GenBank/DDBJ databases">
        <title>Bacterial novel species Mucilaginibacter sp. SD-g isolated from soil.</title>
        <authorList>
            <person name="Jung H.-Y."/>
        </authorList>
    </citation>
    <scope>NUCLEOTIDE SEQUENCE</scope>
    <source>
        <strain evidence="2">SD-g</strain>
    </source>
</reference>
<dbReference type="CDD" id="cd05006">
    <property type="entry name" value="SIS_GmhA"/>
    <property type="match status" value="1"/>
</dbReference>